<name>A0ABW4XY34_9FLAO</name>
<comment type="caution">
    <text evidence="2">The sequence shown here is derived from an EMBL/GenBank/DDBJ whole genome shotgun (WGS) entry which is preliminary data.</text>
</comment>
<dbReference type="EMBL" id="JBHUHU010000003">
    <property type="protein sequence ID" value="MFD2099929.1"/>
    <property type="molecule type" value="Genomic_DNA"/>
</dbReference>
<evidence type="ECO:0000313" key="3">
    <source>
        <dbReference type="Proteomes" id="UP001597342"/>
    </source>
</evidence>
<proteinExistence type="predicted"/>
<organism evidence="2 3">
    <name type="scientific">Flagellimonas iocasae</name>
    <dbReference type="NCBI Taxonomy" id="2055905"/>
    <lineage>
        <taxon>Bacteria</taxon>
        <taxon>Pseudomonadati</taxon>
        <taxon>Bacteroidota</taxon>
        <taxon>Flavobacteriia</taxon>
        <taxon>Flavobacteriales</taxon>
        <taxon>Flavobacteriaceae</taxon>
        <taxon>Flagellimonas</taxon>
    </lineage>
</organism>
<keyword evidence="1" id="KW-0812">Transmembrane</keyword>
<reference evidence="3" key="1">
    <citation type="journal article" date="2019" name="Int. J. Syst. Evol. Microbiol.">
        <title>The Global Catalogue of Microorganisms (GCM) 10K type strain sequencing project: providing services to taxonomists for standard genome sequencing and annotation.</title>
        <authorList>
            <consortium name="The Broad Institute Genomics Platform"/>
            <consortium name="The Broad Institute Genome Sequencing Center for Infectious Disease"/>
            <person name="Wu L."/>
            <person name="Ma J."/>
        </authorList>
    </citation>
    <scope>NUCLEOTIDE SEQUENCE [LARGE SCALE GENOMIC DNA]</scope>
    <source>
        <strain evidence="3">JCM 3389</strain>
    </source>
</reference>
<keyword evidence="1" id="KW-1133">Transmembrane helix</keyword>
<protein>
    <recommendedName>
        <fullName evidence="4">DUF2975 domain-containing protein</fullName>
    </recommendedName>
</protein>
<dbReference type="Proteomes" id="UP001597342">
    <property type="component" value="Unassembled WGS sequence"/>
</dbReference>
<feature type="transmembrane region" description="Helical" evidence="1">
    <location>
        <begin position="9"/>
        <end position="27"/>
    </location>
</feature>
<feature type="transmembrane region" description="Helical" evidence="1">
    <location>
        <begin position="39"/>
        <end position="60"/>
    </location>
</feature>
<keyword evidence="3" id="KW-1185">Reference proteome</keyword>
<evidence type="ECO:0008006" key="4">
    <source>
        <dbReference type="Google" id="ProtNLM"/>
    </source>
</evidence>
<accession>A0ABW4XY34</accession>
<dbReference type="RefSeq" id="WP_379830677.1">
    <property type="nucleotide sequence ID" value="NZ_JBHUHU010000003.1"/>
</dbReference>
<keyword evidence="1" id="KW-0472">Membrane</keyword>
<evidence type="ECO:0000313" key="2">
    <source>
        <dbReference type="EMBL" id="MFD2099929.1"/>
    </source>
</evidence>
<gene>
    <name evidence="2" type="ORF">ACFSJE_09105</name>
</gene>
<feature type="transmembrane region" description="Helical" evidence="1">
    <location>
        <begin position="143"/>
        <end position="164"/>
    </location>
</feature>
<feature type="transmembrane region" description="Helical" evidence="1">
    <location>
        <begin position="90"/>
        <end position="111"/>
    </location>
</feature>
<evidence type="ECO:0000256" key="1">
    <source>
        <dbReference type="SAM" id="Phobius"/>
    </source>
</evidence>
<sequence>MTTKDFFRLIIKALGTYCFVDALFTLVPNMSYSSGFLSFHFAMNLIYLIVTGLITYILLFQTDRIIKLFRLTKGFDSDIIETKDLKTKGLFKFAVILIGLLLIVNNLAQFIDYCYLAFKNQVSAYGLGEVEGAMFDQHLDYNWWAISGLNILIGILMLMNYDWIAKIFTKEK</sequence>